<proteinExistence type="predicted"/>
<sequence length="188" mass="20601">MLIITGATGQLGRQIGKLLLTKVPPTEIGLSVHDETKVSQKLRESGVRICLGNYNNPESLAFSFDNATRVLIISNLAAAATAALIADDFDDFNVSLTGLKVLNLDDIAKIVTELTGRNIKQVVILEEEYIEKLTNLGLPKFRIDISMGLFRAARRGEFASVDPTLKKILGRNPVNVRKHLASIIQSFE</sequence>
<organism evidence="2 3">
    <name type="scientific">Physocladia obscura</name>
    <dbReference type="NCBI Taxonomy" id="109957"/>
    <lineage>
        <taxon>Eukaryota</taxon>
        <taxon>Fungi</taxon>
        <taxon>Fungi incertae sedis</taxon>
        <taxon>Chytridiomycota</taxon>
        <taxon>Chytridiomycota incertae sedis</taxon>
        <taxon>Chytridiomycetes</taxon>
        <taxon>Chytridiales</taxon>
        <taxon>Chytriomycetaceae</taxon>
        <taxon>Physocladia</taxon>
    </lineage>
</organism>
<dbReference type="InterPro" id="IPR052718">
    <property type="entry name" value="NmrA-type_oxidoreductase"/>
</dbReference>
<dbReference type="SUPFAM" id="SSF51735">
    <property type="entry name" value="NAD(P)-binding Rossmann-fold domains"/>
    <property type="match status" value="1"/>
</dbReference>
<dbReference type="Proteomes" id="UP001211907">
    <property type="component" value="Unassembled WGS sequence"/>
</dbReference>
<comment type="caution">
    <text evidence="2">The sequence shown here is derived from an EMBL/GenBank/DDBJ whole genome shotgun (WGS) entry which is preliminary data.</text>
</comment>
<dbReference type="InterPro" id="IPR036291">
    <property type="entry name" value="NAD(P)-bd_dom_sf"/>
</dbReference>
<dbReference type="Gene3D" id="3.40.50.720">
    <property type="entry name" value="NAD(P)-binding Rossmann-like Domain"/>
    <property type="match status" value="2"/>
</dbReference>
<dbReference type="InterPro" id="IPR016040">
    <property type="entry name" value="NAD(P)-bd_dom"/>
</dbReference>
<protein>
    <recommendedName>
        <fullName evidence="1">NAD(P)-binding domain-containing protein</fullName>
    </recommendedName>
</protein>
<feature type="domain" description="NAD(P)-binding" evidence="1">
    <location>
        <begin position="6"/>
        <end position="124"/>
    </location>
</feature>
<evidence type="ECO:0000259" key="1">
    <source>
        <dbReference type="Pfam" id="PF13460"/>
    </source>
</evidence>
<dbReference type="PANTHER" id="PTHR47129">
    <property type="entry name" value="QUINONE OXIDOREDUCTASE 2"/>
    <property type="match status" value="1"/>
</dbReference>
<reference evidence="2" key="1">
    <citation type="submission" date="2020-05" db="EMBL/GenBank/DDBJ databases">
        <title>Phylogenomic resolution of chytrid fungi.</title>
        <authorList>
            <person name="Stajich J.E."/>
            <person name="Amses K."/>
            <person name="Simmons R."/>
            <person name="Seto K."/>
            <person name="Myers J."/>
            <person name="Bonds A."/>
            <person name="Quandt C.A."/>
            <person name="Barry K."/>
            <person name="Liu P."/>
            <person name="Grigoriev I."/>
            <person name="Longcore J.E."/>
            <person name="James T.Y."/>
        </authorList>
    </citation>
    <scope>NUCLEOTIDE SEQUENCE</scope>
    <source>
        <strain evidence="2">JEL0513</strain>
    </source>
</reference>
<dbReference type="Pfam" id="PF13460">
    <property type="entry name" value="NAD_binding_10"/>
    <property type="match status" value="1"/>
</dbReference>
<evidence type="ECO:0000313" key="3">
    <source>
        <dbReference type="Proteomes" id="UP001211907"/>
    </source>
</evidence>
<dbReference type="AlphaFoldDB" id="A0AAD5SPM7"/>
<gene>
    <name evidence="2" type="ORF">HK100_007934</name>
</gene>
<name>A0AAD5SPM7_9FUNG</name>
<keyword evidence="3" id="KW-1185">Reference proteome</keyword>
<accession>A0AAD5SPM7</accession>
<evidence type="ECO:0000313" key="2">
    <source>
        <dbReference type="EMBL" id="KAJ3088820.1"/>
    </source>
</evidence>
<dbReference type="Gene3D" id="3.90.25.10">
    <property type="entry name" value="UDP-galactose 4-epimerase, domain 1"/>
    <property type="match status" value="1"/>
</dbReference>
<dbReference type="EMBL" id="JADGJH010003783">
    <property type="protein sequence ID" value="KAJ3088820.1"/>
    <property type="molecule type" value="Genomic_DNA"/>
</dbReference>
<dbReference type="PANTHER" id="PTHR47129:SF1">
    <property type="entry name" value="NMRA-LIKE DOMAIN-CONTAINING PROTEIN"/>
    <property type="match status" value="1"/>
</dbReference>